<dbReference type="Proteomes" id="UP000095247">
    <property type="component" value="Unassembled WGS sequence"/>
</dbReference>
<organism evidence="1 2">
    <name type="scientific">Brachyspira hampsonii</name>
    <dbReference type="NCBI Taxonomy" id="1287055"/>
    <lineage>
        <taxon>Bacteria</taxon>
        <taxon>Pseudomonadati</taxon>
        <taxon>Spirochaetota</taxon>
        <taxon>Spirochaetia</taxon>
        <taxon>Brachyspirales</taxon>
        <taxon>Brachyspiraceae</taxon>
        <taxon>Brachyspira</taxon>
    </lineage>
</organism>
<accession>A0A1E5NH32</accession>
<comment type="caution">
    <text evidence="1">The sequence shown here is derived from an EMBL/GenBank/DDBJ whole genome shotgun (WGS) entry which is preliminary data.</text>
</comment>
<protein>
    <submittedName>
        <fullName evidence="1">Uncharacterized protein</fullName>
    </submittedName>
</protein>
<dbReference type="RefSeq" id="WP_069725995.1">
    <property type="nucleotide sequence ID" value="NZ_MDCO01000006.1"/>
</dbReference>
<evidence type="ECO:0000313" key="2">
    <source>
        <dbReference type="Proteomes" id="UP000095247"/>
    </source>
</evidence>
<gene>
    <name evidence="1" type="ORF">BFL38_14240</name>
</gene>
<name>A0A1E5NH32_9SPIR</name>
<reference evidence="1 2" key="1">
    <citation type="submission" date="2016-08" db="EMBL/GenBank/DDBJ databases">
        <title>Characterization and recognition of Brachyspira hampsonii sp. nov., a novel intestinal spirochete that is pathogenic to pigs.</title>
        <authorList>
            <person name="Mirajkar N."/>
            <person name="La T."/>
            <person name="Phillips N."/>
            <person name="Hampson D."/>
            <person name="Gebhart C."/>
        </authorList>
    </citation>
    <scope>NUCLEOTIDE SEQUENCE [LARGE SCALE GENOMIC DNA]</scope>
    <source>
        <strain evidence="1 2">P280/1</strain>
    </source>
</reference>
<sequence>MTDTEKQSEVKQFEVSKEGFLKLKEFIKTLTNPFEYVIQIIKKDKIRSNRQNKWYFGMLMPAIRYFLTEEWSNIKDNDMMHKQIEYTLSEIYYEDKIYSIRDKNGREMKYTKLSISFDNMSHKKFQDYLNKILINLSRFTGFETYNLDSLIKEYCLQTGEKYKPYKSY</sequence>
<dbReference type="EMBL" id="MDCO01000006">
    <property type="protein sequence ID" value="OEJ15444.1"/>
    <property type="molecule type" value="Genomic_DNA"/>
</dbReference>
<proteinExistence type="predicted"/>
<dbReference type="AlphaFoldDB" id="A0A1E5NH32"/>
<evidence type="ECO:0000313" key="1">
    <source>
        <dbReference type="EMBL" id="OEJ15444.1"/>
    </source>
</evidence>